<dbReference type="Gene3D" id="1.10.10.10">
    <property type="entry name" value="Winged helix-like DNA-binding domain superfamily/Winged helix DNA-binding domain"/>
    <property type="match status" value="1"/>
</dbReference>
<dbReference type="InterPro" id="IPR013249">
    <property type="entry name" value="RNA_pol_sigma70_r4_t2"/>
</dbReference>
<feature type="domain" description="RNA polymerase sigma factor 70 region 4 type 2" evidence="7">
    <location>
        <begin position="109"/>
        <end position="152"/>
    </location>
</feature>
<dbReference type="InterPro" id="IPR036388">
    <property type="entry name" value="WH-like_DNA-bd_sf"/>
</dbReference>
<organism evidence="9 10">
    <name type="scientific">Staphylococcus auricularis</name>
    <dbReference type="NCBI Taxonomy" id="29379"/>
    <lineage>
        <taxon>Bacteria</taxon>
        <taxon>Bacillati</taxon>
        <taxon>Bacillota</taxon>
        <taxon>Bacilli</taxon>
        <taxon>Bacillales</taxon>
        <taxon>Staphylococcaceae</taxon>
        <taxon>Staphylococcus</taxon>
    </lineage>
</organism>
<reference evidence="8" key="2">
    <citation type="submission" date="2023-07" db="EMBL/GenBank/DDBJ databases">
        <title>Evaluation of the beneficial properties of pineapple isolates.</title>
        <authorList>
            <person name="Adefiranye O."/>
        </authorList>
    </citation>
    <scope>NUCLEOTIDE SEQUENCE</scope>
    <source>
        <strain evidence="8">PAPLE_T1</strain>
    </source>
</reference>
<dbReference type="Gene3D" id="1.10.1740.10">
    <property type="match status" value="1"/>
</dbReference>
<feature type="domain" description="RNA polymerase sigma-70 region 2" evidence="6">
    <location>
        <begin position="7"/>
        <end position="73"/>
    </location>
</feature>
<dbReference type="RefSeq" id="WP_059108148.1">
    <property type="nucleotide sequence ID" value="NZ_AP024589.1"/>
</dbReference>
<dbReference type="GO" id="GO:0016987">
    <property type="term" value="F:sigma factor activity"/>
    <property type="evidence" value="ECO:0007669"/>
    <property type="project" value="InterPro"/>
</dbReference>
<keyword evidence="4" id="KW-0804">Transcription</keyword>
<dbReference type="InterPro" id="IPR013325">
    <property type="entry name" value="RNA_pol_sigma_r2"/>
</dbReference>
<protein>
    <recommendedName>
        <fullName evidence="2">RNA polymerase sigma factor SigS</fullName>
    </recommendedName>
</protein>
<evidence type="ECO:0000313" key="10">
    <source>
        <dbReference type="Proteomes" id="UP000242470"/>
    </source>
</evidence>
<name>A0AAP8PQM2_9STAP</name>
<evidence type="ECO:0000256" key="4">
    <source>
        <dbReference type="ARBA" id="ARBA00023163"/>
    </source>
</evidence>
<dbReference type="Pfam" id="PF08281">
    <property type="entry name" value="Sigma70_r4_2"/>
    <property type="match status" value="1"/>
</dbReference>
<dbReference type="InterPro" id="IPR007627">
    <property type="entry name" value="RNA_pol_sigma70_r2"/>
</dbReference>
<reference evidence="9 10" key="1">
    <citation type="submission" date="2017-08" db="EMBL/GenBank/DDBJ databases">
        <title>Draft genome sequences of 64 type strains of genus Staph aureus.</title>
        <authorList>
            <person name="Cole K."/>
            <person name="Golubchik T."/>
            <person name="Russell J."/>
            <person name="Foster D."/>
            <person name="Llewelyn M."/>
            <person name="Wilson D."/>
            <person name="Crook D."/>
            <person name="Paul J."/>
        </authorList>
    </citation>
    <scope>NUCLEOTIDE SEQUENCE [LARGE SCALE GENOMIC DNA]</scope>
    <source>
        <strain evidence="9 10">NCTC 12101</strain>
    </source>
</reference>
<evidence type="ECO:0000259" key="6">
    <source>
        <dbReference type="Pfam" id="PF04542"/>
    </source>
</evidence>
<evidence type="ECO:0000313" key="9">
    <source>
        <dbReference type="EMBL" id="PNZ69321.1"/>
    </source>
</evidence>
<evidence type="ECO:0000256" key="1">
    <source>
        <dbReference type="ARBA" id="ARBA00007788"/>
    </source>
</evidence>
<evidence type="ECO:0000256" key="5">
    <source>
        <dbReference type="ARBA" id="ARBA00024701"/>
    </source>
</evidence>
<gene>
    <name evidence="9" type="ORF">CD158_00965</name>
    <name evidence="8" type="ORF">QYH67_04560</name>
</gene>
<dbReference type="InterPro" id="IPR016032">
    <property type="entry name" value="Sig_transdc_resp-reg_C-effctor"/>
</dbReference>
<dbReference type="PRINTS" id="PR00038">
    <property type="entry name" value="HTHLUXR"/>
</dbReference>
<dbReference type="Proteomes" id="UP000242470">
    <property type="component" value="Unassembled WGS sequence"/>
</dbReference>
<keyword evidence="3" id="KW-0805">Transcription regulation</keyword>
<comment type="caution">
    <text evidence="9">The sequence shown here is derived from an EMBL/GenBank/DDBJ whole genome shotgun (WGS) entry which is preliminary data.</text>
</comment>
<proteinExistence type="inferred from homology"/>
<dbReference type="InterPro" id="IPR000792">
    <property type="entry name" value="Tscrpt_reg_LuxR_C"/>
</dbReference>
<dbReference type="GO" id="GO:0006352">
    <property type="term" value="P:DNA-templated transcription initiation"/>
    <property type="evidence" value="ECO:0007669"/>
    <property type="project" value="InterPro"/>
</dbReference>
<comment type="similarity">
    <text evidence="1">Belongs to the sigma-70 factor family.</text>
</comment>
<dbReference type="Pfam" id="PF04542">
    <property type="entry name" value="Sigma70_r2"/>
    <property type="match status" value="1"/>
</dbReference>
<evidence type="ECO:0000256" key="2">
    <source>
        <dbReference type="ARBA" id="ARBA00021245"/>
    </source>
</evidence>
<dbReference type="SUPFAM" id="SSF46894">
    <property type="entry name" value="C-terminal effector domain of the bipartite response regulators"/>
    <property type="match status" value="1"/>
</dbReference>
<dbReference type="NCBIfam" id="TIGR02937">
    <property type="entry name" value="sigma70-ECF"/>
    <property type="match status" value="1"/>
</dbReference>
<dbReference type="GeneID" id="64981947"/>
<evidence type="ECO:0000256" key="3">
    <source>
        <dbReference type="ARBA" id="ARBA00023015"/>
    </source>
</evidence>
<dbReference type="InterPro" id="IPR014284">
    <property type="entry name" value="RNA_pol_sigma-70_dom"/>
</dbReference>
<evidence type="ECO:0000313" key="8">
    <source>
        <dbReference type="EMBL" id="MDN4532862.1"/>
    </source>
</evidence>
<dbReference type="Proteomes" id="UP001171687">
    <property type="component" value="Unassembled WGS sequence"/>
</dbReference>
<evidence type="ECO:0000259" key="7">
    <source>
        <dbReference type="Pfam" id="PF08281"/>
    </source>
</evidence>
<comment type="function">
    <text evidence="5">Sigma factors are initiation factors that promote the attachment of RNA polymerase to specific initiation sites and are then released. Sigma-S contributes to the protection against external stress, thus playing a role in cellular fitness and survival.</text>
</comment>
<dbReference type="EMBL" id="JAUHQC010000006">
    <property type="protein sequence ID" value="MDN4532862.1"/>
    <property type="molecule type" value="Genomic_DNA"/>
</dbReference>
<accession>A0AAP8PQM2</accession>
<sequence>MNFDYYYEKHHKIIHYLLKKYRINYNYDEYYQQLLIKFWELLQHYHPQKANSLPQYLFTRLNFHLIDLFRKQSTLSNHNESISQALMHGIHTTNMQSVETSLSYIQFSQQLNPREREVLRLKLAGYTHKEIAHMLGCSVSSIKYYKQAIKKKYLQFLQSQEV</sequence>
<dbReference type="EMBL" id="PPQW01000004">
    <property type="protein sequence ID" value="PNZ69321.1"/>
    <property type="molecule type" value="Genomic_DNA"/>
</dbReference>
<dbReference type="GO" id="GO:0003677">
    <property type="term" value="F:DNA binding"/>
    <property type="evidence" value="ECO:0007669"/>
    <property type="project" value="InterPro"/>
</dbReference>
<dbReference type="AlphaFoldDB" id="A0AAP8PQM2"/>
<dbReference type="SUPFAM" id="SSF88946">
    <property type="entry name" value="Sigma2 domain of RNA polymerase sigma factors"/>
    <property type="match status" value="1"/>
</dbReference>